<feature type="region of interest" description="Disordered" evidence="2">
    <location>
        <begin position="266"/>
        <end position="290"/>
    </location>
</feature>
<dbReference type="InterPro" id="IPR009061">
    <property type="entry name" value="DNA-bd_dom_put_sf"/>
</dbReference>
<dbReference type="RefSeq" id="WP_344570376.1">
    <property type="nucleotide sequence ID" value="NZ_BAAARJ010000028.1"/>
</dbReference>
<dbReference type="SUPFAM" id="SSF46955">
    <property type="entry name" value="Putative DNA-binding domain"/>
    <property type="match status" value="1"/>
</dbReference>
<name>A0ABP6D649_9ACTN</name>
<dbReference type="PANTHER" id="PTHR30204">
    <property type="entry name" value="REDOX-CYCLING DRUG-SENSING TRANSCRIPTIONAL ACTIVATOR SOXR"/>
    <property type="match status" value="1"/>
</dbReference>
<accession>A0ABP6D649</accession>
<sequence length="290" mass="30765">MRIGELAALVGVSPRTVRHYHHQGLLPEPSRRPNGYREYGLRDAVRLARVRRLTALGLGLDEVRDVLADETGTELREILGELDTELSRQEAEIRTRRRRLAELLRQAEEGTLPSEAPLSPELTGLFARAAAGAARGPEPAIVTKDREILALLETSVPAGARERVLAMAESVTADEAAAERAQAAYALLDELADAAADDPRVESAARAVAACVPDETVRHLPPAGPGTSEGPLPEVFAEALYADLPAAQAEAVRRAVALLTDRARALASPAPPGTPETSGTPGTAASEGRR</sequence>
<gene>
    <name evidence="4" type="ORF">GCM10009863_61880</name>
</gene>
<proteinExistence type="predicted"/>
<evidence type="ECO:0000259" key="3">
    <source>
        <dbReference type="PROSITE" id="PS50937"/>
    </source>
</evidence>
<organism evidence="4 5">
    <name type="scientific">Streptomyces axinellae</name>
    <dbReference type="NCBI Taxonomy" id="552788"/>
    <lineage>
        <taxon>Bacteria</taxon>
        <taxon>Bacillati</taxon>
        <taxon>Actinomycetota</taxon>
        <taxon>Actinomycetes</taxon>
        <taxon>Kitasatosporales</taxon>
        <taxon>Streptomycetaceae</taxon>
        <taxon>Streptomyces</taxon>
    </lineage>
</organism>
<evidence type="ECO:0000313" key="5">
    <source>
        <dbReference type="Proteomes" id="UP001501447"/>
    </source>
</evidence>
<evidence type="ECO:0000256" key="1">
    <source>
        <dbReference type="ARBA" id="ARBA00023125"/>
    </source>
</evidence>
<feature type="domain" description="HTH merR-type" evidence="3">
    <location>
        <begin position="1"/>
        <end position="69"/>
    </location>
</feature>
<comment type="caution">
    <text evidence="4">The sequence shown here is derived from an EMBL/GenBank/DDBJ whole genome shotgun (WGS) entry which is preliminary data.</text>
</comment>
<dbReference type="InterPro" id="IPR047057">
    <property type="entry name" value="MerR_fam"/>
</dbReference>
<feature type="compositionally biased region" description="Low complexity" evidence="2">
    <location>
        <begin position="275"/>
        <end position="290"/>
    </location>
</feature>
<reference evidence="5" key="1">
    <citation type="journal article" date="2019" name="Int. J. Syst. Evol. Microbiol.">
        <title>The Global Catalogue of Microorganisms (GCM) 10K type strain sequencing project: providing services to taxonomists for standard genome sequencing and annotation.</title>
        <authorList>
            <consortium name="The Broad Institute Genomics Platform"/>
            <consortium name="The Broad Institute Genome Sequencing Center for Infectious Disease"/>
            <person name="Wu L."/>
            <person name="Ma J."/>
        </authorList>
    </citation>
    <scope>NUCLEOTIDE SEQUENCE [LARGE SCALE GENOMIC DNA]</scope>
    <source>
        <strain evidence="5">JCM 16373</strain>
    </source>
</reference>
<dbReference type="Proteomes" id="UP001501447">
    <property type="component" value="Unassembled WGS sequence"/>
</dbReference>
<dbReference type="Pfam" id="PF13411">
    <property type="entry name" value="MerR_1"/>
    <property type="match status" value="1"/>
</dbReference>
<dbReference type="InterPro" id="IPR000551">
    <property type="entry name" value="MerR-type_HTH_dom"/>
</dbReference>
<keyword evidence="1" id="KW-0238">DNA-binding</keyword>
<evidence type="ECO:0000313" key="4">
    <source>
        <dbReference type="EMBL" id="GAA2636898.1"/>
    </source>
</evidence>
<keyword evidence="5" id="KW-1185">Reference proteome</keyword>
<protein>
    <submittedName>
        <fullName evidence="4">MerR family transcriptional regulator</fullName>
    </submittedName>
</protein>
<dbReference type="SMART" id="SM00422">
    <property type="entry name" value="HTH_MERR"/>
    <property type="match status" value="1"/>
</dbReference>
<evidence type="ECO:0000256" key="2">
    <source>
        <dbReference type="SAM" id="MobiDB-lite"/>
    </source>
</evidence>
<dbReference type="EMBL" id="BAAARJ010000028">
    <property type="protein sequence ID" value="GAA2636898.1"/>
    <property type="molecule type" value="Genomic_DNA"/>
</dbReference>
<dbReference type="PRINTS" id="PR00040">
    <property type="entry name" value="HTHMERR"/>
</dbReference>
<dbReference type="CDD" id="cd00592">
    <property type="entry name" value="HTH_MerR-like"/>
    <property type="match status" value="1"/>
</dbReference>
<dbReference type="PROSITE" id="PS50937">
    <property type="entry name" value="HTH_MERR_2"/>
    <property type="match status" value="1"/>
</dbReference>
<dbReference type="Gene3D" id="1.10.1660.10">
    <property type="match status" value="1"/>
</dbReference>
<dbReference type="PANTHER" id="PTHR30204:SF93">
    <property type="entry name" value="HTH MERR-TYPE DOMAIN-CONTAINING PROTEIN"/>
    <property type="match status" value="1"/>
</dbReference>